<accession>A0A1I0RXQ6</accession>
<proteinExistence type="predicted"/>
<dbReference type="Proteomes" id="UP000199701">
    <property type="component" value="Unassembled WGS sequence"/>
</dbReference>
<dbReference type="OrthoDB" id="9784557at2"/>
<evidence type="ECO:0000313" key="1">
    <source>
        <dbReference type="EMBL" id="SEW46390.1"/>
    </source>
</evidence>
<name>A0A1I0RXQ6_9FIRM</name>
<protein>
    <submittedName>
        <fullName evidence="1">Uncharacterized protein</fullName>
    </submittedName>
</protein>
<dbReference type="AlphaFoldDB" id="A0A1I0RXQ6"/>
<reference evidence="1 2" key="1">
    <citation type="submission" date="2016-10" db="EMBL/GenBank/DDBJ databases">
        <authorList>
            <person name="de Groot N.N."/>
        </authorList>
    </citation>
    <scope>NUCLEOTIDE SEQUENCE [LARGE SCALE GENOMIC DNA]</scope>
    <source>
        <strain evidence="1 2">DSM 9179</strain>
    </source>
</reference>
<sequence length="98" mass="11588">MIDDKTVWTSPKVLKIIRNQRYAGDKISNVRVRTKITKQDCDMMSTMVELIQNHIKLLFNTEKLIRDLKQKIYKENKTEMTVVDADNAMNKMQNEKLN</sequence>
<dbReference type="EMBL" id="FOJI01000032">
    <property type="protein sequence ID" value="SEW46390.1"/>
    <property type="molecule type" value="Genomic_DNA"/>
</dbReference>
<gene>
    <name evidence="1" type="ORF">SAMN05421659_1324</name>
</gene>
<evidence type="ECO:0000313" key="2">
    <source>
        <dbReference type="Proteomes" id="UP000199701"/>
    </source>
</evidence>
<organism evidence="1 2">
    <name type="scientific">[Clostridium] fimetarium</name>
    <dbReference type="NCBI Taxonomy" id="99656"/>
    <lineage>
        <taxon>Bacteria</taxon>
        <taxon>Bacillati</taxon>
        <taxon>Bacillota</taxon>
        <taxon>Clostridia</taxon>
        <taxon>Lachnospirales</taxon>
        <taxon>Lachnospiraceae</taxon>
    </lineage>
</organism>
<dbReference type="RefSeq" id="WP_092458366.1">
    <property type="nucleotide sequence ID" value="NZ_FOJI01000032.1"/>
</dbReference>
<keyword evidence="2" id="KW-1185">Reference proteome</keyword>